<dbReference type="SUPFAM" id="SSF53613">
    <property type="entry name" value="Ribokinase-like"/>
    <property type="match status" value="2"/>
</dbReference>
<dbReference type="GO" id="GO:0005829">
    <property type="term" value="C:cytosol"/>
    <property type="evidence" value="ECO:0007669"/>
    <property type="project" value="TreeGrafter"/>
</dbReference>
<dbReference type="InterPro" id="IPR000417">
    <property type="entry name" value="Hyethyz_kinase"/>
</dbReference>
<dbReference type="GO" id="GO:0005524">
    <property type="term" value="F:ATP binding"/>
    <property type="evidence" value="ECO:0007669"/>
    <property type="project" value="UniProtKB-KW"/>
</dbReference>
<comment type="catalytic activity">
    <reaction evidence="1">
        <text>5-(2-hydroxyethyl)-4-methylthiazole + ATP = 4-methyl-5-(2-phosphooxyethyl)-thiazole + ADP + H(+)</text>
        <dbReference type="Rhea" id="RHEA:24212"/>
        <dbReference type="ChEBI" id="CHEBI:15378"/>
        <dbReference type="ChEBI" id="CHEBI:17957"/>
        <dbReference type="ChEBI" id="CHEBI:30616"/>
        <dbReference type="ChEBI" id="CHEBI:58296"/>
        <dbReference type="ChEBI" id="CHEBI:456216"/>
        <dbReference type="EC" id="2.7.1.50"/>
    </reaction>
</comment>
<evidence type="ECO:0000259" key="12">
    <source>
        <dbReference type="Pfam" id="PF08543"/>
    </source>
</evidence>
<evidence type="ECO:0000256" key="2">
    <source>
        <dbReference type="ARBA" id="ARBA00001946"/>
    </source>
</evidence>
<dbReference type="GO" id="GO:0008972">
    <property type="term" value="F:phosphomethylpyrimidine kinase activity"/>
    <property type="evidence" value="ECO:0007669"/>
    <property type="project" value="InterPro"/>
</dbReference>
<dbReference type="PANTHER" id="PTHR20858:SF17">
    <property type="entry name" value="HYDROXYMETHYLPYRIMIDINE_PHOSPHOMETHYLPYRIMIDINE KINASE THI20-RELATED"/>
    <property type="match status" value="1"/>
</dbReference>
<dbReference type="AlphaFoldDB" id="A0A5E4M7F5"/>
<organism evidence="13 14">
    <name type="scientific">Cinara cedri</name>
    <dbReference type="NCBI Taxonomy" id="506608"/>
    <lineage>
        <taxon>Eukaryota</taxon>
        <taxon>Metazoa</taxon>
        <taxon>Ecdysozoa</taxon>
        <taxon>Arthropoda</taxon>
        <taxon>Hexapoda</taxon>
        <taxon>Insecta</taxon>
        <taxon>Pterygota</taxon>
        <taxon>Neoptera</taxon>
        <taxon>Paraneoptera</taxon>
        <taxon>Hemiptera</taxon>
        <taxon>Sternorrhyncha</taxon>
        <taxon>Aphidomorpha</taxon>
        <taxon>Aphidoidea</taxon>
        <taxon>Aphididae</taxon>
        <taxon>Lachninae</taxon>
        <taxon>Cinara</taxon>
    </lineage>
</organism>
<keyword evidence="11" id="KW-0784">Thiamine biosynthesis</keyword>
<evidence type="ECO:0000313" key="13">
    <source>
        <dbReference type="EMBL" id="VVC27441.1"/>
    </source>
</evidence>
<keyword evidence="9" id="KW-0067">ATP-binding</keyword>
<protein>
    <recommendedName>
        <fullName evidence="4">hydroxyethylthiazole kinase</fullName>
        <ecNumber evidence="4">2.7.1.50</ecNumber>
    </recommendedName>
</protein>
<sequence>MDFVANALLAIGAAPIMSEEKNELEEFISISNSININIGTLNDAFVENTRRALIIAKNFKKPIVLDPVGCGATKIRTEVSREFIRHVNVVCGNASEIISLYDDNKTKTLGVESQNTTQEAESSVNSLVEKHDITIIVSGATDIIARKGYTRHLSFGSKLMECITGMGCAFSSITAAFCAVEADSFQASLLSSAFYSLCGEQAVQKASCPGSFKYKALSIAGFDGSGGAGIQADLKVFSAFGCYGMTVLTALPVQNTTGVKKCYELPLESIKDQLEAIFEDTMPDVVKVGMLFNSKIVELVAEFLLKYAVKIPIIVDPVMVAKSGNLLLLPEAIETIKKKIIPISTIVTPNLPEGKALTGIGASTKEEMFTVARALLELGSRSILLKGGHLESSSESCDLLVTVDNNHEWLSHHRIITKNTHGTGCTLSAAIASCLALGLDIFDSCRIAKRYLSRALKTAQHQHVGKGIGPVHHFYHLWPTLSKIKEE</sequence>
<keyword evidence="6" id="KW-0479">Metal-binding</keyword>
<dbReference type="InterPro" id="IPR013749">
    <property type="entry name" value="PM/HMP-P_kinase-1"/>
</dbReference>
<keyword evidence="5" id="KW-0808">Transferase</keyword>
<keyword evidence="8 13" id="KW-0418">Kinase</keyword>
<keyword evidence="7" id="KW-0547">Nucleotide-binding</keyword>
<dbReference type="Pfam" id="PF08543">
    <property type="entry name" value="Phos_pyr_kin"/>
    <property type="match status" value="1"/>
</dbReference>
<evidence type="ECO:0000256" key="11">
    <source>
        <dbReference type="ARBA" id="ARBA00022977"/>
    </source>
</evidence>
<dbReference type="InterPro" id="IPR029056">
    <property type="entry name" value="Ribokinase-like"/>
</dbReference>
<evidence type="ECO:0000256" key="9">
    <source>
        <dbReference type="ARBA" id="ARBA00022840"/>
    </source>
</evidence>
<dbReference type="FunFam" id="3.40.1190.20:FF:000003">
    <property type="entry name" value="Phosphomethylpyrimidine kinase ThiD"/>
    <property type="match status" value="1"/>
</dbReference>
<evidence type="ECO:0000313" key="14">
    <source>
        <dbReference type="Proteomes" id="UP000325440"/>
    </source>
</evidence>
<dbReference type="PRINTS" id="PR01099">
    <property type="entry name" value="HYETHTZKNASE"/>
</dbReference>
<dbReference type="EC" id="2.7.1.50" evidence="4"/>
<dbReference type="PANTHER" id="PTHR20858">
    <property type="entry name" value="PHOSPHOMETHYLPYRIMIDINE KINASE"/>
    <property type="match status" value="1"/>
</dbReference>
<evidence type="ECO:0000256" key="8">
    <source>
        <dbReference type="ARBA" id="ARBA00022777"/>
    </source>
</evidence>
<dbReference type="OrthoDB" id="10028886at2759"/>
<dbReference type="CDD" id="cd01169">
    <property type="entry name" value="HMPP_kinase"/>
    <property type="match status" value="1"/>
</dbReference>
<dbReference type="GO" id="GO:0009228">
    <property type="term" value="P:thiamine biosynthetic process"/>
    <property type="evidence" value="ECO:0007669"/>
    <property type="project" value="UniProtKB-KW"/>
</dbReference>
<proteinExistence type="predicted"/>
<dbReference type="GO" id="GO:0008902">
    <property type="term" value="F:hydroxymethylpyrimidine kinase activity"/>
    <property type="evidence" value="ECO:0007669"/>
    <property type="project" value="TreeGrafter"/>
</dbReference>
<name>A0A5E4M7F5_9HEMI</name>
<dbReference type="GO" id="GO:0004417">
    <property type="term" value="F:hydroxyethylthiazole kinase activity"/>
    <property type="evidence" value="ECO:0007669"/>
    <property type="project" value="UniProtKB-EC"/>
</dbReference>
<dbReference type="Pfam" id="PF02110">
    <property type="entry name" value="HK"/>
    <property type="match status" value="1"/>
</dbReference>
<evidence type="ECO:0000256" key="10">
    <source>
        <dbReference type="ARBA" id="ARBA00022842"/>
    </source>
</evidence>
<dbReference type="UniPathway" id="UPA00060">
    <property type="reaction ID" value="UER00139"/>
</dbReference>
<dbReference type="InterPro" id="IPR004399">
    <property type="entry name" value="HMP/HMP-P_kinase_dom"/>
</dbReference>
<dbReference type="Proteomes" id="UP000325440">
    <property type="component" value="Unassembled WGS sequence"/>
</dbReference>
<dbReference type="Gene3D" id="3.40.1190.20">
    <property type="match status" value="2"/>
</dbReference>
<evidence type="ECO:0000256" key="7">
    <source>
        <dbReference type="ARBA" id="ARBA00022741"/>
    </source>
</evidence>
<dbReference type="GO" id="GO:0000287">
    <property type="term" value="F:magnesium ion binding"/>
    <property type="evidence" value="ECO:0007669"/>
    <property type="project" value="InterPro"/>
</dbReference>
<accession>A0A5E4M7F5</accession>
<keyword evidence="10" id="KW-0460">Magnesium</keyword>
<reference evidence="13 14" key="1">
    <citation type="submission" date="2019-08" db="EMBL/GenBank/DDBJ databases">
        <authorList>
            <person name="Alioto T."/>
            <person name="Alioto T."/>
            <person name="Gomez Garrido J."/>
        </authorList>
    </citation>
    <scope>NUCLEOTIDE SEQUENCE [LARGE SCALE GENOMIC DNA]</scope>
</reference>
<evidence type="ECO:0000256" key="4">
    <source>
        <dbReference type="ARBA" id="ARBA00012129"/>
    </source>
</evidence>
<evidence type="ECO:0000256" key="3">
    <source>
        <dbReference type="ARBA" id="ARBA00004868"/>
    </source>
</evidence>
<dbReference type="EMBL" id="CABPRJ010000115">
    <property type="protein sequence ID" value="VVC27441.1"/>
    <property type="molecule type" value="Genomic_DNA"/>
</dbReference>
<comment type="cofactor">
    <cofactor evidence="2">
        <name>Mg(2+)</name>
        <dbReference type="ChEBI" id="CHEBI:18420"/>
    </cofactor>
</comment>
<gene>
    <name evidence="13" type="ORF">CINCED_3A019494</name>
</gene>
<dbReference type="NCBIfam" id="TIGR00097">
    <property type="entry name" value="HMP-P_kinase"/>
    <property type="match status" value="1"/>
</dbReference>
<evidence type="ECO:0000256" key="5">
    <source>
        <dbReference type="ARBA" id="ARBA00022679"/>
    </source>
</evidence>
<keyword evidence="14" id="KW-1185">Reference proteome</keyword>
<evidence type="ECO:0000256" key="6">
    <source>
        <dbReference type="ARBA" id="ARBA00022723"/>
    </source>
</evidence>
<evidence type="ECO:0000256" key="1">
    <source>
        <dbReference type="ARBA" id="ARBA00001771"/>
    </source>
</evidence>
<dbReference type="GO" id="GO:0009229">
    <property type="term" value="P:thiamine diphosphate biosynthetic process"/>
    <property type="evidence" value="ECO:0007669"/>
    <property type="project" value="UniProtKB-UniPathway"/>
</dbReference>
<dbReference type="CDD" id="cd01170">
    <property type="entry name" value="THZ_kinase"/>
    <property type="match status" value="1"/>
</dbReference>
<comment type="pathway">
    <text evidence="3">Cofactor biosynthesis; thiamine diphosphate biosynthesis; 4-methyl-5-(2-phosphoethyl)-thiazole from 5-(2-hydroxyethyl)-4-methylthiazole: step 1/1.</text>
</comment>
<feature type="domain" description="Pyridoxamine kinase/Phosphomethylpyrimidine kinase" evidence="12">
    <location>
        <begin position="223"/>
        <end position="472"/>
    </location>
</feature>